<evidence type="ECO:0000256" key="13">
    <source>
        <dbReference type="ARBA" id="ARBA00023209"/>
    </source>
</evidence>
<evidence type="ECO:0000256" key="16">
    <source>
        <dbReference type="PIRSR" id="PIRSR600829-2"/>
    </source>
</evidence>
<keyword evidence="3" id="KW-1003">Cell membrane</keyword>
<feature type="binding site" evidence="16">
    <location>
        <position position="6"/>
    </location>
    <ligand>
        <name>substrate</name>
    </ligand>
</feature>
<dbReference type="GO" id="GO:0016301">
    <property type="term" value="F:kinase activity"/>
    <property type="evidence" value="ECO:0007669"/>
    <property type="project" value="UniProtKB-KW"/>
</dbReference>
<dbReference type="GO" id="GO:0005886">
    <property type="term" value="C:plasma membrane"/>
    <property type="evidence" value="ECO:0007669"/>
    <property type="project" value="UniProtKB-SubCell"/>
</dbReference>
<keyword evidence="11" id="KW-0443">Lipid metabolism</keyword>
<feature type="transmembrane region" description="Helical" evidence="19">
    <location>
        <begin position="50"/>
        <end position="72"/>
    </location>
</feature>
<evidence type="ECO:0000256" key="15">
    <source>
        <dbReference type="PIRSR" id="PIRSR600829-1"/>
    </source>
</evidence>
<accession>A0A1F5B0B6</accession>
<evidence type="ECO:0000256" key="10">
    <source>
        <dbReference type="ARBA" id="ARBA00022989"/>
    </source>
</evidence>
<evidence type="ECO:0000256" key="7">
    <source>
        <dbReference type="ARBA" id="ARBA00022741"/>
    </source>
</evidence>
<evidence type="ECO:0000256" key="18">
    <source>
        <dbReference type="PIRSR" id="PIRSR600829-4"/>
    </source>
</evidence>
<keyword evidence="13" id="KW-0594">Phospholipid biosynthesis</keyword>
<evidence type="ECO:0000256" key="4">
    <source>
        <dbReference type="ARBA" id="ARBA00022516"/>
    </source>
</evidence>
<feature type="active site" description="Proton acceptor" evidence="15">
    <location>
        <position position="66"/>
    </location>
</feature>
<evidence type="ECO:0000256" key="11">
    <source>
        <dbReference type="ARBA" id="ARBA00023098"/>
    </source>
</evidence>
<keyword evidence="4" id="KW-0444">Lipid biosynthesis</keyword>
<feature type="binding site" evidence="17">
    <location>
        <begin position="91"/>
        <end position="92"/>
    </location>
    <ligand>
        <name>ATP</name>
        <dbReference type="ChEBI" id="CHEBI:30616"/>
    </ligand>
</feature>
<evidence type="ECO:0008006" key="22">
    <source>
        <dbReference type="Google" id="ProtNLM"/>
    </source>
</evidence>
<feature type="binding site" evidence="17">
    <location>
        <position position="6"/>
    </location>
    <ligand>
        <name>ATP</name>
        <dbReference type="ChEBI" id="CHEBI:30616"/>
    </ligand>
</feature>
<dbReference type="Pfam" id="PF01219">
    <property type="entry name" value="DAGK_prokar"/>
    <property type="match status" value="1"/>
</dbReference>
<dbReference type="InterPro" id="IPR000829">
    <property type="entry name" value="DAGK"/>
</dbReference>
<gene>
    <name evidence="20" type="ORF">A2Z10_00950</name>
</gene>
<keyword evidence="14" id="KW-1208">Phospholipid metabolism</keyword>
<evidence type="ECO:0000256" key="8">
    <source>
        <dbReference type="ARBA" id="ARBA00022777"/>
    </source>
</evidence>
<comment type="similarity">
    <text evidence="2">Belongs to the bacterial diacylglycerol kinase family.</text>
</comment>
<keyword evidence="6 19" id="KW-0812">Transmembrane</keyword>
<dbReference type="EMBL" id="MEYI01000016">
    <property type="protein sequence ID" value="OGD24062.1"/>
    <property type="molecule type" value="Genomic_DNA"/>
</dbReference>
<feature type="binding site" evidence="18">
    <location>
        <position position="73"/>
    </location>
    <ligand>
        <name>a divalent metal cation</name>
        <dbReference type="ChEBI" id="CHEBI:60240"/>
    </ligand>
</feature>
<dbReference type="Proteomes" id="UP000176639">
    <property type="component" value="Unassembled WGS sequence"/>
</dbReference>
<feature type="transmembrane region" description="Helical" evidence="19">
    <location>
        <begin position="93"/>
        <end position="114"/>
    </location>
</feature>
<evidence type="ECO:0000256" key="17">
    <source>
        <dbReference type="PIRSR" id="PIRSR600829-3"/>
    </source>
</evidence>
<evidence type="ECO:0000256" key="19">
    <source>
        <dbReference type="SAM" id="Phobius"/>
    </source>
</evidence>
<reference evidence="20 21" key="1">
    <citation type="journal article" date="2016" name="Nat. Commun.">
        <title>Thousands of microbial genomes shed light on interconnected biogeochemical processes in an aquifer system.</title>
        <authorList>
            <person name="Anantharaman K."/>
            <person name="Brown C.T."/>
            <person name="Hug L.A."/>
            <person name="Sharon I."/>
            <person name="Castelle C.J."/>
            <person name="Probst A.J."/>
            <person name="Thomas B.C."/>
            <person name="Singh A."/>
            <person name="Wilkins M.J."/>
            <person name="Karaoz U."/>
            <person name="Brodie E.L."/>
            <person name="Williams K.H."/>
            <person name="Hubbard S.S."/>
            <person name="Banfield J.F."/>
        </authorList>
    </citation>
    <scope>NUCLEOTIDE SEQUENCE [LARGE SCALE GENOMIC DNA]</scope>
</reference>
<organism evidence="20 21">
    <name type="scientific">Candidatus Azambacteria bacterium RBG_16_47_10</name>
    <dbReference type="NCBI Taxonomy" id="1797292"/>
    <lineage>
        <taxon>Bacteria</taxon>
        <taxon>Candidatus Azamiibacteriota</taxon>
    </lineage>
</organism>
<evidence type="ECO:0000256" key="1">
    <source>
        <dbReference type="ARBA" id="ARBA00004651"/>
    </source>
</evidence>
<keyword evidence="18" id="KW-0479">Metal-binding</keyword>
<dbReference type="GO" id="GO:0046872">
    <property type="term" value="F:metal ion binding"/>
    <property type="evidence" value="ECO:0007669"/>
    <property type="project" value="UniProtKB-KW"/>
</dbReference>
<keyword evidence="10 19" id="KW-1133">Transmembrane helix</keyword>
<evidence type="ECO:0000256" key="9">
    <source>
        <dbReference type="ARBA" id="ARBA00022840"/>
    </source>
</evidence>
<dbReference type="AlphaFoldDB" id="A0A1F5B0B6"/>
<dbReference type="Gene3D" id="1.10.287.3610">
    <property type="match status" value="1"/>
</dbReference>
<evidence type="ECO:0000256" key="6">
    <source>
        <dbReference type="ARBA" id="ARBA00022692"/>
    </source>
</evidence>
<comment type="cofactor">
    <cofactor evidence="18">
        <name>Mg(2+)</name>
        <dbReference type="ChEBI" id="CHEBI:18420"/>
    </cofactor>
    <text evidence="18">Mn(2+), Zn(2+), Cd(2+) and Co(2+) support activity to lesser extents.</text>
</comment>
<evidence type="ECO:0000256" key="3">
    <source>
        <dbReference type="ARBA" id="ARBA00022475"/>
    </source>
</evidence>
<comment type="subcellular location">
    <subcellularLocation>
        <location evidence="1">Cell membrane</location>
        <topology evidence="1">Multi-pass membrane protein</topology>
    </subcellularLocation>
</comment>
<evidence type="ECO:0000256" key="5">
    <source>
        <dbReference type="ARBA" id="ARBA00022679"/>
    </source>
</evidence>
<keyword evidence="5" id="KW-0808">Transferase</keyword>
<dbReference type="InterPro" id="IPR036945">
    <property type="entry name" value="DAGK_sf"/>
</dbReference>
<evidence type="ECO:0000313" key="20">
    <source>
        <dbReference type="EMBL" id="OGD24062.1"/>
    </source>
</evidence>
<keyword evidence="12 19" id="KW-0472">Membrane</keyword>
<name>A0A1F5B0B6_9BACT</name>
<protein>
    <recommendedName>
        <fullName evidence="22">Diacylglycerol kinase</fullName>
    </recommendedName>
</protein>
<dbReference type="CDD" id="cd14263">
    <property type="entry name" value="DAGK_IM_like"/>
    <property type="match status" value="1"/>
</dbReference>
<sequence length="115" mass="12665">MKTAKRILKSFRHAFKGIHEAFVEGQNFRIMVYGVLASLVVFGMKPISSVYMTALIFSGAFMLVVELVNTAMEKGLDLVLPASLEEIRVIKDIMAAASLVASISWFLILMLALIA</sequence>
<feature type="binding site" evidence="16">
    <location>
        <position position="66"/>
    </location>
    <ligand>
        <name>substrate</name>
    </ligand>
</feature>
<dbReference type="GO" id="GO:0008654">
    <property type="term" value="P:phospholipid biosynthetic process"/>
    <property type="evidence" value="ECO:0007669"/>
    <property type="project" value="UniProtKB-KW"/>
</dbReference>
<dbReference type="PANTHER" id="PTHR34299:SF1">
    <property type="entry name" value="DIACYLGLYCEROL KINASE"/>
    <property type="match status" value="1"/>
</dbReference>
<proteinExistence type="inferred from homology"/>
<dbReference type="PANTHER" id="PTHR34299">
    <property type="entry name" value="DIACYLGLYCEROL KINASE"/>
    <property type="match status" value="1"/>
</dbReference>
<keyword evidence="9 17" id="KW-0067">ATP-binding</keyword>
<evidence type="ECO:0000256" key="2">
    <source>
        <dbReference type="ARBA" id="ARBA00005967"/>
    </source>
</evidence>
<evidence type="ECO:0000256" key="14">
    <source>
        <dbReference type="ARBA" id="ARBA00023264"/>
    </source>
</evidence>
<feature type="binding site" evidence="17">
    <location>
        <position position="73"/>
    </location>
    <ligand>
        <name>ATP</name>
        <dbReference type="ChEBI" id="CHEBI:30616"/>
    </ligand>
</feature>
<keyword evidence="8" id="KW-0418">Kinase</keyword>
<evidence type="ECO:0000313" key="21">
    <source>
        <dbReference type="Proteomes" id="UP000176639"/>
    </source>
</evidence>
<keyword evidence="7 17" id="KW-0547">Nucleotide-binding</keyword>
<dbReference type="GO" id="GO:0005524">
    <property type="term" value="F:ATP binding"/>
    <property type="evidence" value="ECO:0007669"/>
    <property type="project" value="UniProtKB-KW"/>
</dbReference>
<keyword evidence="18" id="KW-0460">Magnesium</keyword>
<comment type="caution">
    <text evidence="20">The sequence shown here is derived from an EMBL/GenBank/DDBJ whole genome shotgun (WGS) entry which is preliminary data.</text>
</comment>
<evidence type="ECO:0000256" key="12">
    <source>
        <dbReference type="ARBA" id="ARBA00023136"/>
    </source>
</evidence>